<dbReference type="Gene3D" id="3.30.930.10">
    <property type="entry name" value="Bira Bifunctional Protein, Domain 2"/>
    <property type="match status" value="1"/>
</dbReference>
<gene>
    <name evidence="4" type="ORF">AAG570_003593</name>
</gene>
<evidence type="ECO:0000256" key="2">
    <source>
        <dbReference type="ARBA" id="ARBA00008242"/>
    </source>
</evidence>
<dbReference type="FunFam" id="3.30.930.10:FF:000045">
    <property type="entry name" value="lipoyltransferase 1, mitochondrial"/>
    <property type="match status" value="1"/>
</dbReference>
<dbReference type="PANTHER" id="PTHR12561">
    <property type="entry name" value="LIPOATE-PROTEIN LIGASE"/>
    <property type="match status" value="1"/>
</dbReference>
<comment type="pathway">
    <text evidence="1">Protein modification; protein lipoylation via exogenous pathway; protein N(6)-(lipoyl)lysine from lipoate: step 2/2.</text>
</comment>
<protein>
    <recommendedName>
        <fullName evidence="3">BPL/LPL catalytic domain-containing protein</fullName>
    </recommendedName>
</protein>
<dbReference type="Pfam" id="PF21948">
    <property type="entry name" value="LplA-B_cat"/>
    <property type="match status" value="1"/>
</dbReference>
<dbReference type="PROSITE" id="PS51733">
    <property type="entry name" value="BPL_LPL_CATALYTIC"/>
    <property type="match status" value="1"/>
</dbReference>
<evidence type="ECO:0000313" key="5">
    <source>
        <dbReference type="Proteomes" id="UP001558652"/>
    </source>
</evidence>
<reference evidence="4 5" key="1">
    <citation type="submission" date="2024-07" db="EMBL/GenBank/DDBJ databases">
        <title>Chromosome-level genome assembly of the water stick insect Ranatra chinensis (Heteroptera: Nepidae).</title>
        <authorList>
            <person name="Liu X."/>
        </authorList>
    </citation>
    <scope>NUCLEOTIDE SEQUENCE [LARGE SCALE GENOMIC DNA]</scope>
    <source>
        <strain evidence="4">Cailab_2021Rc</strain>
        <tissue evidence="4">Muscle</tissue>
    </source>
</reference>
<dbReference type="PANTHER" id="PTHR12561:SF3">
    <property type="entry name" value="LIPOYLTRANSFERASE 1, MITOCHONDRIAL"/>
    <property type="match status" value="1"/>
</dbReference>
<dbReference type="InterPro" id="IPR004562">
    <property type="entry name" value="LipoylTrfase_LipoateP_Ligase"/>
</dbReference>
<keyword evidence="5" id="KW-1185">Reference proteome</keyword>
<organism evidence="4 5">
    <name type="scientific">Ranatra chinensis</name>
    <dbReference type="NCBI Taxonomy" id="642074"/>
    <lineage>
        <taxon>Eukaryota</taxon>
        <taxon>Metazoa</taxon>
        <taxon>Ecdysozoa</taxon>
        <taxon>Arthropoda</taxon>
        <taxon>Hexapoda</taxon>
        <taxon>Insecta</taxon>
        <taxon>Pterygota</taxon>
        <taxon>Neoptera</taxon>
        <taxon>Paraneoptera</taxon>
        <taxon>Hemiptera</taxon>
        <taxon>Heteroptera</taxon>
        <taxon>Panheteroptera</taxon>
        <taxon>Nepomorpha</taxon>
        <taxon>Nepidae</taxon>
        <taxon>Ranatrinae</taxon>
        <taxon>Ranatra</taxon>
    </lineage>
</organism>
<feature type="domain" description="BPL/LPL catalytic" evidence="3">
    <location>
        <begin position="42"/>
        <end position="219"/>
    </location>
</feature>
<comment type="caution">
    <text evidence="4">The sequence shown here is derived from an EMBL/GenBank/DDBJ whole genome shotgun (WGS) entry which is preliminary data.</text>
</comment>
<sequence>MSTTSKNNETDGDIAKSVFISQSNNVFSNLALEDWMYRNLNFTQHHVMLLWRNDPCVVIGRHQNPWLEANIQVLAERGVVLSRRNSGGGTVYHDKGNLNVTFFAPRERYNRKQNLQLIAKSLEREWNLNPQINKREDIILDSNYKISGTASKLGRPNSYHHCTLLVNVNKDRLSEALHKNGDKGIITNATQSIPSPTVNLSEVHSGVSMERLMTALGWEYLRTAPVSQQDAGWPFVSKQRGFQLINPTDEWFPGLEKIKEEFESWDWVYGRTPSFKVRQMLNIGNSQLTFVVEVDKGVVLDVSLELPPGTSWGGDSGSSTDNQVKVVSSVRGQRYTEDLLKVLERAVRQQAPGFLAHLHRNASPLSAAASAR</sequence>
<dbReference type="AlphaFoldDB" id="A0ABD0YM58"/>
<evidence type="ECO:0000313" key="4">
    <source>
        <dbReference type="EMBL" id="KAL1122188.1"/>
    </source>
</evidence>
<dbReference type="EMBL" id="JBFDAA010000014">
    <property type="protein sequence ID" value="KAL1122188.1"/>
    <property type="molecule type" value="Genomic_DNA"/>
</dbReference>
<dbReference type="InterPro" id="IPR045864">
    <property type="entry name" value="aa-tRNA-synth_II/BPL/LPL"/>
</dbReference>
<evidence type="ECO:0000256" key="1">
    <source>
        <dbReference type="ARBA" id="ARBA00005085"/>
    </source>
</evidence>
<name>A0ABD0YM58_9HEMI</name>
<comment type="similarity">
    <text evidence="2">Belongs to the LplA family.</text>
</comment>
<accession>A0ABD0YM58</accession>
<evidence type="ECO:0000259" key="3">
    <source>
        <dbReference type="PROSITE" id="PS51733"/>
    </source>
</evidence>
<dbReference type="CDD" id="cd16443">
    <property type="entry name" value="LplA"/>
    <property type="match status" value="1"/>
</dbReference>
<proteinExistence type="inferred from homology"/>
<dbReference type="Gene3D" id="3.30.390.50">
    <property type="entry name" value="CO dehydrogenase flavoprotein, C-terminal domain"/>
    <property type="match status" value="1"/>
</dbReference>
<dbReference type="Proteomes" id="UP001558652">
    <property type="component" value="Unassembled WGS sequence"/>
</dbReference>
<dbReference type="InterPro" id="IPR004143">
    <property type="entry name" value="BPL_LPL_catalytic"/>
</dbReference>
<dbReference type="SUPFAM" id="SSF55681">
    <property type="entry name" value="Class II aaRS and biotin synthetases"/>
    <property type="match status" value="1"/>
</dbReference>